<keyword evidence="2 7" id="KW-0813">Transport</keyword>
<protein>
    <submittedName>
        <fullName evidence="9">Peptide ABC transporter</fullName>
    </submittedName>
</protein>
<dbReference type="KEGG" id="prt:AUC31_10635"/>
<dbReference type="PANTHER" id="PTHR43163:SF6">
    <property type="entry name" value="DIPEPTIDE TRANSPORT SYSTEM PERMEASE PROTEIN DPPB-RELATED"/>
    <property type="match status" value="1"/>
</dbReference>
<comment type="similarity">
    <text evidence="7">Belongs to the binding-protein-dependent transport system permease family.</text>
</comment>
<dbReference type="GO" id="GO:0005886">
    <property type="term" value="C:plasma membrane"/>
    <property type="evidence" value="ECO:0007669"/>
    <property type="project" value="UniProtKB-SubCell"/>
</dbReference>
<feature type="transmembrane region" description="Helical" evidence="7">
    <location>
        <begin position="177"/>
        <end position="197"/>
    </location>
</feature>
<dbReference type="CDD" id="cd06261">
    <property type="entry name" value="TM_PBP2"/>
    <property type="match status" value="1"/>
</dbReference>
<dbReference type="Pfam" id="PF19300">
    <property type="entry name" value="BPD_transp_1_N"/>
    <property type="match status" value="1"/>
</dbReference>
<dbReference type="GO" id="GO:0055085">
    <property type="term" value="P:transmembrane transport"/>
    <property type="evidence" value="ECO:0007669"/>
    <property type="project" value="InterPro"/>
</dbReference>
<evidence type="ECO:0000256" key="1">
    <source>
        <dbReference type="ARBA" id="ARBA00004651"/>
    </source>
</evidence>
<feature type="transmembrane region" description="Helical" evidence="7">
    <location>
        <begin position="281"/>
        <end position="307"/>
    </location>
</feature>
<gene>
    <name evidence="9" type="ORF">AUC31_10635</name>
</gene>
<dbReference type="InterPro" id="IPR000515">
    <property type="entry name" value="MetI-like"/>
</dbReference>
<reference evidence="9" key="1">
    <citation type="submission" date="2016-01" db="EMBL/GenBank/DDBJ databases">
        <title>Complete genome of Planococcus rifietoensis type strain M8.</title>
        <authorList>
            <person name="See-Too W.S."/>
        </authorList>
    </citation>
    <scope>NUCLEOTIDE SEQUENCE [LARGE SCALE GENOMIC DNA]</scope>
    <source>
        <strain evidence="9">M8</strain>
    </source>
</reference>
<feature type="transmembrane region" description="Helical" evidence="7">
    <location>
        <begin position="231"/>
        <end position="261"/>
    </location>
</feature>
<dbReference type="PANTHER" id="PTHR43163">
    <property type="entry name" value="DIPEPTIDE TRANSPORT SYSTEM PERMEASE PROTEIN DPPB-RELATED"/>
    <property type="match status" value="1"/>
</dbReference>
<dbReference type="AlphaFoldDB" id="A0A0U2PBY4"/>
<comment type="subcellular location">
    <subcellularLocation>
        <location evidence="1 7">Cell membrane</location>
        <topology evidence="1 7">Multi-pass membrane protein</topology>
    </subcellularLocation>
</comment>
<organism evidence="9 10">
    <name type="scientific">Planococcus rifietoensis</name>
    <dbReference type="NCBI Taxonomy" id="200991"/>
    <lineage>
        <taxon>Bacteria</taxon>
        <taxon>Bacillati</taxon>
        <taxon>Bacillota</taxon>
        <taxon>Bacilli</taxon>
        <taxon>Bacillales</taxon>
        <taxon>Caryophanaceae</taxon>
        <taxon>Planococcus</taxon>
    </lineage>
</organism>
<evidence type="ECO:0000313" key="9">
    <source>
        <dbReference type="EMBL" id="ALS75623.1"/>
    </source>
</evidence>
<evidence type="ECO:0000313" key="10">
    <source>
        <dbReference type="Proteomes" id="UP000067683"/>
    </source>
</evidence>
<keyword evidence="3" id="KW-1003">Cell membrane</keyword>
<name>A0A0U2PBY4_9BACL</name>
<dbReference type="InterPro" id="IPR035906">
    <property type="entry name" value="MetI-like_sf"/>
</dbReference>
<feature type="transmembrane region" description="Helical" evidence="7">
    <location>
        <begin position="144"/>
        <end position="165"/>
    </location>
</feature>
<evidence type="ECO:0000256" key="7">
    <source>
        <dbReference type="RuleBase" id="RU363032"/>
    </source>
</evidence>
<evidence type="ECO:0000256" key="3">
    <source>
        <dbReference type="ARBA" id="ARBA00022475"/>
    </source>
</evidence>
<keyword evidence="4 7" id="KW-0812">Transmembrane</keyword>
<feature type="transmembrane region" description="Helical" evidence="7">
    <location>
        <begin position="99"/>
        <end position="123"/>
    </location>
</feature>
<dbReference type="Pfam" id="PF00528">
    <property type="entry name" value="BPD_transp_1"/>
    <property type="match status" value="1"/>
</dbReference>
<evidence type="ECO:0000256" key="2">
    <source>
        <dbReference type="ARBA" id="ARBA00022448"/>
    </source>
</evidence>
<sequence>MLNYTIRRLLSVIPVMLVVSVIVFMIVHLTPGNPAFLILGEDSSPEAIADLERELGLDQALYVQFFNWFSQVITGDLGTSVYSSQSVTSLIAENFGPTFSLMALSTVILLAIAIPVAILIVALRKTVLDPIFTSVSLFGVSVPEFWLATLLVLGFGVALPIFPVAGYVPFAEGADAWLHHILLPSFVLAIVEVGIIARMLRDSMLDSVNQDYIKTARAKGVKEREVLMRHVFVNALIPTTTVLGATVAGLLGGTVIIETLFTIPGIGQLLVDSIHRRDYPVVQGIVLFIAGIYVFVNLLVDLLYTFLDPRIRYD</sequence>
<dbReference type="Proteomes" id="UP000067683">
    <property type="component" value="Chromosome"/>
</dbReference>
<dbReference type="Gene3D" id="1.10.3720.10">
    <property type="entry name" value="MetI-like"/>
    <property type="match status" value="1"/>
</dbReference>
<evidence type="ECO:0000259" key="8">
    <source>
        <dbReference type="PROSITE" id="PS50928"/>
    </source>
</evidence>
<proteinExistence type="inferred from homology"/>
<dbReference type="STRING" id="200991.AUC31_10635"/>
<keyword evidence="5 7" id="KW-1133">Transmembrane helix</keyword>
<dbReference type="SUPFAM" id="SSF161098">
    <property type="entry name" value="MetI-like"/>
    <property type="match status" value="1"/>
</dbReference>
<dbReference type="PROSITE" id="PS50928">
    <property type="entry name" value="ABC_TM1"/>
    <property type="match status" value="1"/>
</dbReference>
<feature type="transmembrane region" description="Helical" evidence="7">
    <location>
        <begin position="9"/>
        <end position="29"/>
    </location>
</feature>
<accession>A0A0U2PBY4</accession>
<dbReference type="InterPro" id="IPR045621">
    <property type="entry name" value="BPD_transp_1_N"/>
</dbReference>
<feature type="domain" description="ABC transmembrane type-1" evidence="8">
    <location>
        <begin position="95"/>
        <end position="304"/>
    </location>
</feature>
<dbReference type="EMBL" id="CP013659">
    <property type="protein sequence ID" value="ALS75623.1"/>
    <property type="molecule type" value="Genomic_DNA"/>
</dbReference>
<dbReference type="RefSeq" id="WP_058382326.1">
    <property type="nucleotide sequence ID" value="NZ_CP013659.2"/>
</dbReference>
<evidence type="ECO:0000256" key="5">
    <source>
        <dbReference type="ARBA" id="ARBA00022989"/>
    </source>
</evidence>
<keyword evidence="10" id="KW-1185">Reference proteome</keyword>
<keyword evidence="6 7" id="KW-0472">Membrane</keyword>
<evidence type="ECO:0000256" key="4">
    <source>
        <dbReference type="ARBA" id="ARBA00022692"/>
    </source>
</evidence>
<evidence type="ECO:0000256" key="6">
    <source>
        <dbReference type="ARBA" id="ARBA00023136"/>
    </source>
</evidence>
<dbReference type="OrthoDB" id="401349at2"/>